<keyword evidence="3" id="KW-0812">Transmembrane</keyword>
<accession>A0A449BAX1</accession>
<keyword evidence="3" id="KW-1133">Transmembrane helix</keyword>
<feature type="region of interest" description="Disordered" evidence="2">
    <location>
        <begin position="444"/>
        <end position="478"/>
    </location>
</feature>
<evidence type="ECO:0000256" key="1">
    <source>
        <dbReference type="SAM" id="Coils"/>
    </source>
</evidence>
<evidence type="ECO:0000313" key="5">
    <source>
        <dbReference type="Proteomes" id="UP000290876"/>
    </source>
</evidence>
<gene>
    <name evidence="4" type="ORF">NCTC10184_00563</name>
</gene>
<name>A0A449BAX1_9BACT</name>
<dbReference type="AlphaFoldDB" id="A0A449BAX1"/>
<feature type="transmembrane region" description="Helical" evidence="3">
    <location>
        <begin position="95"/>
        <end position="123"/>
    </location>
</feature>
<feature type="transmembrane region" description="Helical" evidence="3">
    <location>
        <begin position="48"/>
        <end position="75"/>
    </location>
</feature>
<feature type="transmembrane region" description="Helical" evidence="3">
    <location>
        <begin position="12"/>
        <end position="36"/>
    </location>
</feature>
<dbReference type="Proteomes" id="UP000290876">
    <property type="component" value="Chromosome"/>
</dbReference>
<dbReference type="RefSeq" id="WP_129623151.1">
    <property type="nucleotide sequence ID" value="NZ_LR215043.1"/>
</dbReference>
<protein>
    <recommendedName>
        <fullName evidence="6">Transmembrane protein</fullName>
    </recommendedName>
</protein>
<proteinExistence type="predicted"/>
<dbReference type="KEGG" id="mcob:NCTC10184_00563"/>
<sequence length="487" mass="54872">MNAFFNFTSNVSFWWLPLVVFFLTLGVEFVWGFFLGGRTALTRSLKNIFIYVLALVFAILFTKYLAGLLITKLLNAFHITVDSMSLQFHSLTRKLIVFIAFTVAFGVFSFLGQIIFWIAFLIVRSSRNKKQKVSKFKQWKNEVKNSKKVVFNTNEEYVLHNAKIKKLKGKIFRSRLLGGGISLLAGFPVAVLATNASSFVNHTGSFVRINDQMLKVMSFGTMEGISKYSPAAQAIYNGATNVERLKSGFQAILERIQNKANYDLSNIQSLIDTKISNGQYEITFYPYLEDDAQNKTISPQEAQNIEFVQKTMSLLAQTPESTSLLETVLLVLKSQLQNIRQEFKKALDELADTIEKFTLDVTDIKFKLVDETNFNAEKPNISFTQFKGQSYASLRKTIYEVLRDPDAEVPKGNAGKLKGSPNRYNYFMYKIITQLIFGYELENEPTSANSNSSTSLNPTPTPTPSANADENLPDSIPDNALELLSGL</sequence>
<feature type="transmembrane region" description="Helical" evidence="3">
    <location>
        <begin position="176"/>
        <end position="193"/>
    </location>
</feature>
<feature type="compositionally biased region" description="Low complexity" evidence="2">
    <location>
        <begin position="444"/>
        <end position="468"/>
    </location>
</feature>
<evidence type="ECO:0000313" key="4">
    <source>
        <dbReference type="EMBL" id="VEU78321.1"/>
    </source>
</evidence>
<keyword evidence="5" id="KW-1185">Reference proteome</keyword>
<keyword evidence="1" id="KW-0175">Coiled coil</keyword>
<reference evidence="4 5" key="1">
    <citation type="submission" date="2019-01" db="EMBL/GenBank/DDBJ databases">
        <authorList>
            <consortium name="Pathogen Informatics"/>
        </authorList>
    </citation>
    <scope>NUCLEOTIDE SEQUENCE [LARGE SCALE GENOMIC DNA]</scope>
    <source>
        <strain evidence="4 5">NCTC10184</strain>
    </source>
</reference>
<evidence type="ECO:0008006" key="6">
    <source>
        <dbReference type="Google" id="ProtNLM"/>
    </source>
</evidence>
<feature type="coiled-coil region" evidence="1">
    <location>
        <begin position="329"/>
        <end position="360"/>
    </location>
</feature>
<keyword evidence="3" id="KW-0472">Membrane</keyword>
<organism evidence="4 5">
    <name type="scientific">Mycoplasmopsis columbinasalis</name>
    <dbReference type="NCBI Taxonomy" id="114880"/>
    <lineage>
        <taxon>Bacteria</taxon>
        <taxon>Bacillati</taxon>
        <taxon>Mycoplasmatota</taxon>
        <taxon>Mycoplasmoidales</taxon>
        <taxon>Metamycoplasmataceae</taxon>
        <taxon>Mycoplasmopsis</taxon>
    </lineage>
</organism>
<evidence type="ECO:0000256" key="3">
    <source>
        <dbReference type="SAM" id="Phobius"/>
    </source>
</evidence>
<dbReference type="EMBL" id="LR215043">
    <property type="protein sequence ID" value="VEU78321.1"/>
    <property type="molecule type" value="Genomic_DNA"/>
</dbReference>
<evidence type="ECO:0000256" key="2">
    <source>
        <dbReference type="SAM" id="MobiDB-lite"/>
    </source>
</evidence>